<accession>A0A0H5QK91</accession>
<sequence>MDFKVQKKYREVLITMAQQFAQGFPKIVRSLRLEYKYQLIDDKGRVYGRCLSAGKLKTKACFHVFGNISSALLTDSIQSRNDLENKLRKRHCLPKISDDSKQSHY</sequence>
<reference evidence="1" key="1">
    <citation type="submission" date="2015-04" db="EMBL/GenBank/DDBJ databases">
        <title>The genome sequence of the plant pathogenic Rhizarian Plasmodiophora brassicae reveals insights in its biotrophic life cycle and the origin of chitin synthesis.</title>
        <authorList>
            <person name="Schwelm A."/>
            <person name="Fogelqvist J."/>
            <person name="Knaust A."/>
            <person name="Julke S."/>
            <person name="Lilja T."/>
            <person name="Dhandapani V."/>
            <person name="Bonilla-Rosso G."/>
            <person name="Karlsson M."/>
            <person name="Shevchenko A."/>
            <person name="Choi S.R."/>
            <person name="Kim H.G."/>
            <person name="Park J.Y."/>
            <person name="Lim Y.P."/>
            <person name="Ludwig-Muller J."/>
            <person name="Dixelius C."/>
        </authorList>
    </citation>
    <scope>NUCLEOTIDE SEQUENCE</scope>
    <source>
        <tissue evidence="1">Potato root galls</tissue>
    </source>
</reference>
<protein>
    <submittedName>
        <fullName evidence="1">Uncharacterized protein</fullName>
    </submittedName>
</protein>
<proteinExistence type="predicted"/>
<dbReference type="AlphaFoldDB" id="A0A0H5QK91"/>
<evidence type="ECO:0000313" key="1">
    <source>
        <dbReference type="EMBL" id="CRZ02042.1"/>
    </source>
</evidence>
<name>A0A0H5QK91_9EUKA</name>
<dbReference type="EMBL" id="HACM01001601">
    <property type="protein sequence ID" value="CRZ02043.1"/>
    <property type="molecule type" value="Transcribed_RNA"/>
</dbReference>
<organism evidence="1">
    <name type="scientific">Spongospora subterranea</name>
    <dbReference type="NCBI Taxonomy" id="70186"/>
    <lineage>
        <taxon>Eukaryota</taxon>
        <taxon>Sar</taxon>
        <taxon>Rhizaria</taxon>
        <taxon>Endomyxa</taxon>
        <taxon>Phytomyxea</taxon>
        <taxon>Plasmodiophorida</taxon>
        <taxon>Plasmodiophoridae</taxon>
        <taxon>Spongospora</taxon>
    </lineage>
</organism>
<dbReference type="EMBL" id="HACM01001600">
    <property type="protein sequence ID" value="CRZ02042.1"/>
    <property type="molecule type" value="Transcribed_RNA"/>
</dbReference>